<dbReference type="InterPro" id="IPR043145">
    <property type="entry name" value="Znf_ZZ_sf"/>
</dbReference>
<dbReference type="EMBL" id="JBJQOH010000003">
    <property type="protein sequence ID" value="KAL3695023.1"/>
    <property type="molecule type" value="Genomic_DNA"/>
</dbReference>
<dbReference type="SUPFAM" id="SSF57850">
    <property type="entry name" value="RING/U-box"/>
    <property type="match status" value="1"/>
</dbReference>
<protein>
    <recommendedName>
        <fullName evidence="9">ZZ-type domain-containing protein</fullName>
    </recommendedName>
</protein>
<accession>A0ABD3HUB1</accession>
<dbReference type="SMART" id="SM00666">
    <property type="entry name" value="PB1"/>
    <property type="match status" value="1"/>
</dbReference>
<comment type="caution">
    <text evidence="7">The sequence shown here is derived from an EMBL/GenBank/DDBJ whole genome shotgun (WGS) entry which is preliminary data.</text>
</comment>
<keyword evidence="3" id="KW-0862">Zinc</keyword>
<evidence type="ECO:0000256" key="4">
    <source>
        <dbReference type="SAM" id="MobiDB-lite"/>
    </source>
</evidence>
<dbReference type="AlphaFoldDB" id="A0ABD3HUB1"/>
<dbReference type="PANTHER" id="PTHR20930:SF0">
    <property type="entry name" value="PROTEIN ILRUN"/>
    <property type="match status" value="1"/>
</dbReference>
<dbReference type="Proteomes" id="UP001633002">
    <property type="component" value="Unassembled WGS sequence"/>
</dbReference>
<keyword evidence="2" id="KW-0863">Zinc-finger</keyword>
<dbReference type="PANTHER" id="PTHR20930">
    <property type="entry name" value="OVARIAN CARCINOMA ANTIGEN CA125-RELATED"/>
    <property type="match status" value="1"/>
</dbReference>
<evidence type="ECO:0000313" key="8">
    <source>
        <dbReference type="Proteomes" id="UP001633002"/>
    </source>
</evidence>
<name>A0ABD3HUB1_9MARC</name>
<evidence type="ECO:0000256" key="1">
    <source>
        <dbReference type="ARBA" id="ARBA00022723"/>
    </source>
</evidence>
<sequence>MSHKSYVIKVALEDDVRRLNFETQPGTVGGLSFTELETQVRELFEVPASRKLKFQYVDCDSDTVTMANERDLKDACVGQNLNPLRIRVVPIVEKKQQTNRTMDNYEDEGEDKEAAPDQEEEESGIYNSLKKAAAGDADENVHDARCNVCGMDPIIGNRYSSTIIQDYDLCSACYGKTGLYNGVFELVDPAAPVDTTQYNSTTKEGYDYSSGYDKTGGYNGEHELVNRAAPVDPVAQAEANMRAMALQRMQHQNHMAALQTQQYWTQAMAQSMVDNARAISSLVD</sequence>
<dbReference type="Gene3D" id="3.10.20.90">
    <property type="entry name" value="Phosphatidylinositol 3-kinase Catalytic Subunit, Chain A, domain 1"/>
    <property type="match status" value="1"/>
</dbReference>
<proteinExistence type="predicted"/>
<keyword evidence="1" id="KW-0479">Metal-binding</keyword>
<dbReference type="Pfam" id="PF00564">
    <property type="entry name" value="PB1"/>
    <property type="match status" value="1"/>
</dbReference>
<feature type="compositionally biased region" description="Acidic residues" evidence="4">
    <location>
        <begin position="104"/>
        <end position="123"/>
    </location>
</feature>
<dbReference type="GO" id="GO:0008270">
    <property type="term" value="F:zinc ion binding"/>
    <property type="evidence" value="ECO:0007669"/>
    <property type="project" value="UniProtKB-KW"/>
</dbReference>
<dbReference type="SMART" id="SM00291">
    <property type="entry name" value="ZnF_ZZ"/>
    <property type="match status" value="1"/>
</dbReference>
<gene>
    <name evidence="7" type="ORF">R1sor_008674</name>
</gene>
<dbReference type="Gene3D" id="3.30.60.90">
    <property type="match status" value="1"/>
</dbReference>
<keyword evidence="8" id="KW-1185">Reference proteome</keyword>
<evidence type="ECO:0000259" key="6">
    <source>
        <dbReference type="SMART" id="SM00666"/>
    </source>
</evidence>
<evidence type="ECO:0000313" key="7">
    <source>
        <dbReference type="EMBL" id="KAL3695023.1"/>
    </source>
</evidence>
<feature type="domain" description="ZZ-type" evidence="5">
    <location>
        <begin position="140"/>
        <end position="185"/>
    </location>
</feature>
<organism evidence="7 8">
    <name type="scientific">Riccia sorocarpa</name>
    <dbReference type="NCBI Taxonomy" id="122646"/>
    <lineage>
        <taxon>Eukaryota</taxon>
        <taxon>Viridiplantae</taxon>
        <taxon>Streptophyta</taxon>
        <taxon>Embryophyta</taxon>
        <taxon>Marchantiophyta</taxon>
        <taxon>Marchantiopsida</taxon>
        <taxon>Marchantiidae</taxon>
        <taxon>Marchantiales</taxon>
        <taxon>Ricciaceae</taxon>
        <taxon>Riccia</taxon>
    </lineage>
</organism>
<reference evidence="7 8" key="1">
    <citation type="submission" date="2024-09" db="EMBL/GenBank/DDBJ databases">
        <title>Chromosome-scale assembly of Riccia sorocarpa.</title>
        <authorList>
            <person name="Paukszto L."/>
        </authorList>
    </citation>
    <scope>NUCLEOTIDE SEQUENCE [LARGE SCALE GENOMIC DNA]</scope>
    <source>
        <strain evidence="7">LP-2024</strain>
        <tissue evidence="7">Aerial parts of the thallus</tissue>
    </source>
</reference>
<feature type="domain" description="PB1" evidence="6">
    <location>
        <begin position="5"/>
        <end position="91"/>
    </location>
</feature>
<dbReference type="SUPFAM" id="SSF54277">
    <property type="entry name" value="CAD &amp; PB1 domains"/>
    <property type="match status" value="1"/>
</dbReference>
<evidence type="ECO:0000256" key="3">
    <source>
        <dbReference type="ARBA" id="ARBA00022833"/>
    </source>
</evidence>
<evidence type="ECO:0008006" key="9">
    <source>
        <dbReference type="Google" id="ProtNLM"/>
    </source>
</evidence>
<evidence type="ECO:0000259" key="5">
    <source>
        <dbReference type="SMART" id="SM00291"/>
    </source>
</evidence>
<dbReference type="Pfam" id="PF00569">
    <property type="entry name" value="ZZ"/>
    <property type="match status" value="1"/>
</dbReference>
<dbReference type="InterPro" id="IPR000270">
    <property type="entry name" value="PB1_dom"/>
</dbReference>
<dbReference type="InterPro" id="IPR000433">
    <property type="entry name" value="Znf_ZZ"/>
</dbReference>
<feature type="region of interest" description="Disordered" evidence="4">
    <location>
        <begin position="97"/>
        <end position="124"/>
    </location>
</feature>
<evidence type="ECO:0000256" key="2">
    <source>
        <dbReference type="ARBA" id="ARBA00022771"/>
    </source>
</evidence>